<dbReference type="OrthoDB" id="8300194at2759"/>
<feature type="domain" description="Aminoglycoside phosphotransferase" evidence="1">
    <location>
        <begin position="313"/>
        <end position="528"/>
    </location>
</feature>
<organism evidence="2 3">
    <name type="scientific">Lentinus tigrinus ALCF2SS1-6</name>
    <dbReference type="NCBI Taxonomy" id="1328759"/>
    <lineage>
        <taxon>Eukaryota</taxon>
        <taxon>Fungi</taxon>
        <taxon>Dikarya</taxon>
        <taxon>Basidiomycota</taxon>
        <taxon>Agaricomycotina</taxon>
        <taxon>Agaricomycetes</taxon>
        <taxon>Polyporales</taxon>
        <taxon>Polyporaceae</taxon>
        <taxon>Lentinus</taxon>
    </lineage>
</organism>
<dbReference type="PANTHER" id="PTHR21310:SF39">
    <property type="entry name" value="AMINOGLYCOSIDE PHOSPHOTRANSFERASE DOMAIN-CONTAINING PROTEIN"/>
    <property type="match status" value="1"/>
</dbReference>
<dbReference type="InterPro" id="IPR002575">
    <property type="entry name" value="Aminoglycoside_PTrfase"/>
</dbReference>
<dbReference type="Gene3D" id="3.90.1200.10">
    <property type="match status" value="1"/>
</dbReference>
<dbReference type="EMBL" id="ML122291">
    <property type="protein sequence ID" value="RPD55982.1"/>
    <property type="molecule type" value="Genomic_DNA"/>
</dbReference>
<dbReference type="SUPFAM" id="SSF56112">
    <property type="entry name" value="Protein kinase-like (PK-like)"/>
    <property type="match status" value="1"/>
</dbReference>
<protein>
    <submittedName>
        <fullName evidence="2">Kinase-like protein</fullName>
    </submittedName>
</protein>
<dbReference type="InterPro" id="IPR011009">
    <property type="entry name" value="Kinase-like_dom_sf"/>
</dbReference>
<dbReference type="STRING" id="1328759.A0A5C2RY42"/>
<proteinExistence type="predicted"/>
<keyword evidence="3" id="KW-1185">Reference proteome</keyword>
<dbReference type="InterPro" id="IPR051678">
    <property type="entry name" value="AGP_Transferase"/>
</dbReference>
<keyword evidence="2" id="KW-0418">Kinase</keyword>
<evidence type="ECO:0000259" key="1">
    <source>
        <dbReference type="Pfam" id="PF01636"/>
    </source>
</evidence>
<dbReference type="Proteomes" id="UP000313359">
    <property type="component" value="Unassembled WGS sequence"/>
</dbReference>
<dbReference type="AlphaFoldDB" id="A0A5C2RY42"/>
<evidence type="ECO:0000313" key="2">
    <source>
        <dbReference type="EMBL" id="RPD55982.1"/>
    </source>
</evidence>
<dbReference type="Pfam" id="PF01636">
    <property type="entry name" value="APH"/>
    <property type="match status" value="1"/>
</dbReference>
<dbReference type="GO" id="GO:0016301">
    <property type="term" value="F:kinase activity"/>
    <property type="evidence" value="ECO:0007669"/>
    <property type="project" value="UniProtKB-KW"/>
</dbReference>
<reference evidence="2" key="1">
    <citation type="journal article" date="2018" name="Genome Biol. Evol.">
        <title>Genomics and development of Lentinus tigrinus, a white-rot wood-decaying mushroom with dimorphic fruiting bodies.</title>
        <authorList>
            <person name="Wu B."/>
            <person name="Xu Z."/>
            <person name="Knudson A."/>
            <person name="Carlson A."/>
            <person name="Chen N."/>
            <person name="Kovaka S."/>
            <person name="LaButti K."/>
            <person name="Lipzen A."/>
            <person name="Pennachio C."/>
            <person name="Riley R."/>
            <person name="Schakwitz W."/>
            <person name="Umezawa K."/>
            <person name="Ohm R.A."/>
            <person name="Grigoriev I.V."/>
            <person name="Nagy L.G."/>
            <person name="Gibbons J."/>
            <person name="Hibbett D."/>
        </authorList>
    </citation>
    <scope>NUCLEOTIDE SEQUENCE [LARGE SCALE GENOMIC DNA]</scope>
    <source>
        <strain evidence="2">ALCF2SS1-6</strain>
    </source>
</reference>
<dbReference type="CDD" id="cd05120">
    <property type="entry name" value="APH_ChoK_like"/>
    <property type="match status" value="1"/>
</dbReference>
<evidence type="ECO:0000313" key="3">
    <source>
        <dbReference type="Proteomes" id="UP000313359"/>
    </source>
</evidence>
<name>A0A5C2RY42_9APHY</name>
<gene>
    <name evidence="2" type="ORF">L227DRAFT_290152</name>
</gene>
<sequence>MDIIVTACQTCNRRLNRQIRNPTGLSPAHFALGSFALPHVRNSIAVRSYLTIITCNGDGRIKRAIEHFFSIFGLEVPSSDGDVSKRVHRDPLLIELSTRRRYNEEQMRMFGPEDGCLSEGEQLQMASCIISDADLLLIAGCLSDVEFFVQDIARLKERYGTTVAVFVSEGATNIDRLQPDHVFADPLSVVFPRLFALRPMSLWWDDGSLSVFYPGVTITTAPQGGISTCYADPMNAVPRHSRAFAVGCGPFVPRPALSRAEIMAMSDEEIARLCQTSPDLTDTTVNRTFPVPPVYVLAENVVVKVGGFGAAHAPEAAAMTLVRQQTSIPVPEMYRFFVHDSISYLVMEYVHGETLDHCWDDLTSWEKIQLSVVLRDYVKQMRRIRTPQIDKQIPGPITDDLSRPIRCELPALGECRAGPFFSYAKLRDWMNGRLRVSQQMRRYRYTGQAFDDSESLVFTHGDLFLRNIILGNDQRLWLIDFGRAGVYPRWFEVYGMLERTLIYPQPKLWTWTRKFAAGPYDEQERYVCACQEAMTLGTIWPDPGPEELERELSSLGL</sequence>
<keyword evidence="2" id="KW-0808">Transferase</keyword>
<dbReference type="PANTHER" id="PTHR21310">
    <property type="entry name" value="AMINOGLYCOSIDE PHOSPHOTRANSFERASE-RELATED-RELATED"/>
    <property type="match status" value="1"/>
</dbReference>
<accession>A0A5C2RY42</accession>